<proteinExistence type="predicted"/>
<name>A0A151CJI4_9BACT</name>
<reference evidence="1 2" key="1">
    <citation type="submission" date="2015-11" db="EMBL/GenBank/DDBJ databases">
        <title>Draft genome of Sulfurovum riftiae 1812E, a member of the Epsilonproteobacteria isolated from the tube of the deep-sea hydrothermal vent tubewom Riftia pachyptila.</title>
        <authorList>
            <person name="Vetriani C."/>
            <person name="Giovannelli D."/>
        </authorList>
    </citation>
    <scope>NUCLEOTIDE SEQUENCE [LARGE SCALE GENOMIC DNA]</scope>
    <source>
        <strain evidence="1 2">1812E</strain>
    </source>
</reference>
<protein>
    <submittedName>
        <fullName evidence="1">Uncharacterized protein</fullName>
    </submittedName>
</protein>
<comment type="caution">
    <text evidence="1">The sequence shown here is derived from an EMBL/GenBank/DDBJ whole genome shotgun (WGS) entry which is preliminary data.</text>
</comment>
<sequence>MDKDKINGLINDLMQLKDELTVKANLGVAEAQDELKKLEPVFDDLKEKAGKIADVAGDSASELKAAAELGIDAKSSDEVDTALELAAEELKSAYGKIKNILS</sequence>
<accession>A0A151CJI4</accession>
<evidence type="ECO:0000313" key="1">
    <source>
        <dbReference type="EMBL" id="KYJ87702.1"/>
    </source>
</evidence>
<keyword evidence="2" id="KW-1185">Reference proteome</keyword>
<dbReference type="STRING" id="1630136.AS592_11455"/>
<dbReference type="RefSeq" id="WP_067328757.1">
    <property type="nucleotide sequence ID" value="NZ_LNKT01000001.1"/>
</dbReference>
<organism evidence="1 2">
    <name type="scientific">Sulfurovum riftiae</name>
    <dbReference type="NCBI Taxonomy" id="1630136"/>
    <lineage>
        <taxon>Bacteria</taxon>
        <taxon>Pseudomonadati</taxon>
        <taxon>Campylobacterota</taxon>
        <taxon>Epsilonproteobacteria</taxon>
        <taxon>Campylobacterales</taxon>
        <taxon>Sulfurovaceae</taxon>
        <taxon>Sulfurovum</taxon>
    </lineage>
</organism>
<gene>
    <name evidence="1" type="ORF">AS592_11455</name>
</gene>
<dbReference type="AlphaFoldDB" id="A0A151CJI4"/>
<dbReference type="EMBL" id="LNKT01000001">
    <property type="protein sequence ID" value="KYJ87702.1"/>
    <property type="molecule type" value="Genomic_DNA"/>
</dbReference>
<evidence type="ECO:0000313" key="2">
    <source>
        <dbReference type="Proteomes" id="UP000075359"/>
    </source>
</evidence>
<dbReference type="Proteomes" id="UP000075359">
    <property type="component" value="Unassembled WGS sequence"/>
</dbReference>